<dbReference type="OrthoDB" id="4484309at2759"/>
<dbReference type="PANTHER" id="PTHR31646:SF5">
    <property type="entry name" value="(MNN2), PUTATIVE (AFU_ORTHOLOGUE AFUA_6G04450)-RELATED"/>
    <property type="match status" value="1"/>
</dbReference>
<organism evidence="8 9">
    <name type="scientific">Aspergillus ellipticus CBS 707.79</name>
    <dbReference type="NCBI Taxonomy" id="1448320"/>
    <lineage>
        <taxon>Eukaryota</taxon>
        <taxon>Fungi</taxon>
        <taxon>Dikarya</taxon>
        <taxon>Ascomycota</taxon>
        <taxon>Pezizomycotina</taxon>
        <taxon>Eurotiomycetes</taxon>
        <taxon>Eurotiomycetidae</taxon>
        <taxon>Eurotiales</taxon>
        <taxon>Aspergillaceae</taxon>
        <taxon>Aspergillus</taxon>
        <taxon>Aspergillus subgen. Circumdati</taxon>
    </lineage>
</organism>
<comment type="similarity">
    <text evidence="3">Belongs to the MNN1/MNT family.</text>
</comment>
<comment type="subcellular location">
    <subcellularLocation>
        <location evidence="1">Golgi apparatus</location>
    </subcellularLocation>
</comment>
<feature type="transmembrane region" description="Helical" evidence="7">
    <location>
        <begin position="89"/>
        <end position="109"/>
    </location>
</feature>
<feature type="compositionally biased region" description="Low complexity" evidence="6">
    <location>
        <begin position="60"/>
        <end position="71"/>
    </location>
</feature>
<evidence type="ECO:0000256" key="1">
    <source>
        <dbReference type="ARBA" id="ARBA00004555"/>
    </source>
</evidence>
<evidence type="ECO:0000313" key="9">
    <source>
        <dbReference type="Proteomes" id="UP000247810"/>
    </source>
</evidence>
<accession>A0A319EBQ4</accession>
<comment type="pathway">
    <text evidence="2">Protein modification; protein glycosylation.</text>
</comment>
<dbReference type="STRING" id="1448320.A0A319EBQ4"/>
<sequence length="606" mass="67620">MPASVSSEQMASPGDLSTSQGPILPAESDSQYPPPVEHPSEPEIDSVTTSRSLARRAYRRSPAVSPRPVAAPAPEAITQHSILDPIQPVGNAIACPLVGAAFTFFLRAAMFPARTLLRARTLVLALILVFTFTWSYTQWRDFPFSQQAQPTQSETVSDSKQAETWQHNPAGHIKFWRQFQPLLAKHEPKCEPPLRLGSAPSIRFEQSNPEDRPELLDMLPFDVDIMKDAHTGFVDAINANAPQLNYTPNTRGLVSTAGGSYLPVLVISLRMLRRTGSKLPLEVFLADEAEYEEHICDVVLPSLNARCVLMSNILNAVSGTVEIQKYQFKLFAMLFSSFEEILFLDADAFPLQRPELLFTREPFASRQMVTWPDFWASTISSYYYEISSQPYPEHAVRQSSESGEVLISKKTHLKTLLLSTYYNVWGPDFYYPLLSQGAAGEGDKETFIAAASRLQEPYYQVSEPICAIGHGTEGGLAGSAMVQFDPIEDHALTQKGEWRVHGSQAPAPRAFFIHANYPKFNPATVFEKQAVNPAYADDGSYTRAWTIPNNVIKAFDTDVEKGFWDEILWTACELEDKFRTWNGKTGICMGVKNYWNAMFGIGHAAR</sequence>
<keyword evidence="5" id="KW-0333">Golgi apparatus</keyword>
<dbReference type="GO" id="GO:0005794">
    <property type="term" value="C:Golgi apparatus"/>
    <property type="evidence" value="ECO:0007669"/>
    <property type="project" value="UniProtKB-SubCell"/>
</dbReference>
<gene>
    <name evidence="8" type="ORF">BO71DRAFT_435645</name>
</gene>
<protein>
    <submittedName>
        <fullName evidence="8">Alpha-1,2-mannosyltransferase</fullName>
    </submittedName>
</protein>
<dbReference type="InterPro" id="IPR029044">
    <property type="entry name" value="Nucleotide-diphossugar_trans"/>
</dbReference>
<dbReference type="PANTHER" id="PTHR31646">
    <property type="entry name" value="ALPHA-1,2-MANNOSYLTRANSFERASE MNN2"/>
    <property type="match status" value="1"/>
</dbReference>
<keyword evidence="8" id="KW-0328">Glycosyltransferase</keyword>
<keyword evidence="9" id="KW-1185">Reference proteome</keyword>
<evidence type="ECO:0000256" key="7">
    <source>
        <dbReference type="SAM" id="Phobius"/>
    </source>
</evidence>
<dbReference type="InterPro" id="IPR022751">
    <property type="entry name" value="Alpha_mannosyltransferase"/>
</dbReference>
<evidence type="ECO:0000313" key="8">
    <source>
        <dbReference type="EMBL" id="PYH88542.1"/>
    </source>
</evidence>
<dbReference type="GO" id="GO:0046354">
    <property type="term" value="P:mannan biosynthetic process"/>
    <property type="evidence" value="ECO:0007669"/>
    <property type="project" value="TreeGrafter"/>
</dbReference>
<evidence type="ECO:0000256" key="4">
    <source>
        <dbReference type="ARBA" id="ARBA00022679"/>
    </source>
</evidence>
<reference evidence="8 9" key="1">
    <citation type="submission" date="2018-02" db="EMBL/GenBank/DDBJ databases">
        <title>The genomes of Aspergillus section Nigri reveals drivers in fungal speciation.</title>
        <authorList>
            <consortium name="DOE Joint Genome Institute"/>
            <person name="Vesth T.C."/>
            <person name="Nybo J."/>
            <person name="Theobald S."/>
            <person name="Brandl J."/>
            <person name="Frisvad J.C."/>
            <person name="Nielsen K.F."/>
            <person name="Lyhne E.K."/>
            <person name="Kogle M.E."/>
            <person name="Kuo A."/>
            <person name="Riley R."/>
            <person name="Clum A."/>
            <person name="Nolan M."/>
            <person name="Lipzen A."/>
            <person name="Salamov A."/>
            <person name="Henrissat B."/>
            <person name="Wiebenga A."/>
            <person name="De vries R.P."/>
            <person name="Grigoriev I.V."/>
            <person name="Mortensen U.H."/>
            <person name="Andersen M.R."/>
            <person name="Baker S.E."/>
        </authorList>
    </citation>
    <scope>NUCLEOTIDE SEQUENCE [LARGE SCALE GENOMIC DNA]</scope>
    <source>
        <strain evidence="8 9">CBS 707.79</strain>
    </source>
</reference>
<feature type="transmembrane region" description="Helical" evidence="7">
    <location>
        <begin position="121"/>
        <end position="139"/>
    </location>
</feature>
<dbReference type="Gene3D" id="3.90.550.10">
    <property type="entry name" value="Spore Coat Polysaccharide Biosynthesis Protein SpsA, Chain A"/>
    <property type="match status" value="1"/>
</dbReference>
<dbReference type="VEuPathDB" id="FungiDB:BO71DRAFT_435645"/>
<dbReference type="EMBL" id="KZ826083">
    <property type="protein sequence ID" value="PYH88542.1"/>
    <property type="molecule type" value="Genomic_DNA"/>
</dbReference>
<dbReference type="SUPFAM" id="SSF53448">
    <property type="entry name" value="Nucleotide-diphospho-sugar transferases"/>
    <property type="match status" value="1"/>
</dbReference>
<evidence type="ECO:0000256" key="2">
    <source>
        <dbReference type="ARBA" id="ARBA00004922"/>
    </source>
</evidence>
<evidence type="ECO:0000256" key="5">
    <source>
        <dbReference type="ARBA" id="ARBA00023034"/>
    </source>
</evidence>
<evidence type="ECO:0000256" key="6">
    <source>
        <dbReference type="SAM" id="MobiDB-lite"/>
    </source>
</evidence>
<name>A0A319EBQ4_9EURO</name>
<keyword evidence="7" id="KW-1133">Transmembrane helix</keyword>
<dbReference type="Pfam" id="PF11051">
    <property type="entry name" value="Mannosyl_trans3"/>
    <property type="match status" value="2"/>
</dbReference>
<proteinExistence type="inferred from homology"/>
<evidence type="ECO:0000256" key="3">
    <source>
        <dbReference type="ARBA" id="ARBA00009105"/>
    </source>
</evidence>
<dbReference type="AlphaFoldDB" id="A0A319EBQ4"/>
<keyword evidence="7" id="KW-0472">Membrane</keyword>
<feature type="region of interest" description="Disordered" evidence="6">
    <location>
        <begin position="1"/>
        <end position="71"/>
    </location>
</feature>
<dbReference type="GO" id="GO:0000026">
    <property type="term" value="F:alpha-1,2-mannosyltransferase activity"/>
    <property type="evidence" value="ECO:0007669"/>
    <property type="project" value="TreeGrafter"/>
</dbReference>
<feature type="compositionally biased region" description="Polar residues" evidence="6">
    <location>
        <begin position="1"/>
        <end position="21"/>
    </location>
</feature>
<dbReference type="Proteomes" id="UP000247810">
    <property type="component" value="Unassembled WGS sequence"/>
</dbReference>
<keyword evidence="7" id="KW-0812">Transmembrane</keyword>
<keyword evidence="4 8" id="KW-0808">Transferase</keyword>